<dbReference type="HOGENOM" id="CLU_2395424_0_0_11"/>
<dbReference type="AlphaFoldDB" id="Q2JDC1"/>
<dbReference type="STRING" id="106370.Francci3_1344"/>
<dbReference type="EMBL" id="CP000249">
    <property type="protein sequence ID" value="ABD10721.1"/>
    <property type="molecule type" value="Genomic_DNA"/>
</dbReference>
<accession>Q2JDC1</accession>
<dbReference type="Proteomes" id="UP000001937">
    <property type="component" value="Chromosome"/>
</dbReference>
<keyword evidence="2" id="KW-1185">Reference proteome</keyword>
<sequence length="93" mass="9985">MTVPEGRRATVAVALTQARRARLDVAAALERISAVGAEAWEGRQAEVWQRRMRRLAAEAAMALDRCVQACETALQVRETAFAPAGPGGPRKVG</sequence>
<organism evidence="1 2">
    <name type="scientific">Frankia casuarinae (strain DSM 45818 / CECT 9043 / HFP020203 / CcI3)</name>
    <dbReference type="NCBI Taxonomy" id="106370"/>
    <lineage>
        <taxon>Bacteria</taxon>
        <taxon>Bacillati</taxon>
        <taxon>Actinomycetota</taxon>
        <taxon>Actinomycetes</taxon>
        <taxon>Frankiales</taxon>
        <taxon>Frankiaceae</taxon>
        <taxon>Frankia</taxon>
    </lineage>
</organism>
<reference evidence="1 2" key="1">
    <citation type="journal article" date="2007" name="Genome Res.">
        <title>Genome characteristics of facultatively symbiotic Frankia sp. strains reflect host range and host plant biogeography.</title>
        <authorList>
            <person name="Normand P."/>
            <person name="Lapierre P."/>
            <person name="Tisa L.S."/>
            <person name="Gogarten J.P."/>
            <person name="Alloisio N."/>
            <person name="Bagnarol E."/>
            <person name="Bassi C.A."/>
            <person name="Berry A.M."/>
            <person name="Bickhart D.M."/>
            <person name="Choisne N."/>
            <person name="Couloux A."/>
            <person name="Cournoyer B."/>
            <person name="Cruveiller S."/>
            <person name="Daubin V."/>
            <person name="Demange N."/>
            <person name="Francino M.P."/>
            <person name="Goltsman E."/>
            <person name="Huang Y."/>
            <person name="Kopp O.R."/>
            <person name="Labarre L."/>
            <person name="Lapidus A."/>
            <person name="Lavire C."/>
            <person name="Marechal J."/>
            <person name="Martinez M."/>
            <person name="Mastronunzio J.E."/>
            <person name="Mullin B.C."/>
            <person name="Niemann J."/>
            <person name="Pujic P."/>
            <person name="Rawnsley T."/>
            <person name="Rouy Z."/>
            <person name="Schenowitz C."/>
            <person name="Sellstedt A."/>
            <person name="Tavares F."/>
            <person name="Tomkins J.P."/>
            <person name="Vallenet D."/>
            <person name="Valverde C."/>
            <person name="Wall L.G."/>
            <person name="Wang Y."/>
            <person name="Medigue C."/>
            <person name="Benson D.R."/>
        </authorList>
    </citation>
    <scope>NUCLEOTIDE SEQUENCE [LARGE SCALE GENOMIC DNA]</scope>
    <source>
        <strain evidence="2">DSM 45818 / CECT 9043 / CcI3</strain>
    </source>
</reference>
<dbReference type="KEGG" id="fra:Francci3_1344"/>
<evidence type="ECO:0000313" key="1">
    <source>
        <dbReference type="EMBL" id="ABD10721.1"/>
    </source>
</evidence>
<protein>
    <submittedName>
        <fullName evidence="1">Uncharacterized protein</fullName>
    </submittedName>
</protein>
<evidence type="ECO:0000313" key="2">
    <source>
        <dbReference type="Proteomes" id="UP000001937"/>
    </source>
</evidence>
<gene>
    <name evidence="1" type="ordered locus">Francci3_1344</name>
</gene>
<proteinExistence type="predicted"/>
<accession>A0A1X1PWA4</accession>
<dbReference type="RefSeq" id="WP_011435787.1">
    <property type="nucleotide sequence ID" value="NC_007777.1"/>
</dbReference>
<name>Q2JDC1_FRACC</name>